<sequence>MSGAFAHGARRLAGLAGRLLGWPPHWFWQATPAELAAILHEDTGTASPGMDRAALDRLMAQDATEGALEGKDNGR</sequence>
<evidence type="ECO:0008006" key="3">
    <source>
        <dbReference type="Google" id="ProtNLM"/>
    </source>
</evidence>
<proteinExistence type="predicted"/>
<dbReference type="Pfam" id="PF09550">
    <property type="entry name" value="Phage_TAC_6"/>
    <property type="match status" value="1"/>
</dbReference>
<dbReference type="OrthoDB" id="7582980at2"/>
<dbReference type="EMBL" id="LBHB01000002">
    <property type="protein sequence ID" value="KLE34461.1"/>
    <property type="molecule type" value="Genomic_DNA"/>
</dbReference>
<dbReference type="InterPro" id="IPR019056">
    <property type="entry name" value="Phage_TAC_6"/>
</dbReference>
<dbReference type="AlphaFoldDB" id="A0A0G9MUR3"/>
<accession>A0A0G9MUR3</accession>
<evidence type="ECO:0000313" key="1">
    <source>
        <dbReference type="EMBL" id="KLE34461.1"/>
    </source>
</evidence>
<keyword evidence="2" id="KW-1185">Reference proteome</keyword>
<organism evidence="1 2">
    <name type="scientific">Aurantiacibacter luteus</name>
    <dbReference type="NCBI Taxonomy" id="1581420"/>
    <lineage>
        <taxon>Bacteria</taxon>
        <taxon>Pseudomonadati</taxon>
        <taxon>Pseudomonadota</taxon>
        <taxon>Alphaproteobacteria</taxon>
        <taxon>Sphingomonadales</taxon>
        <taxon>Erythrobacteraceae</taxon>
        <taxon>Aurantiacibacter</taxon>
    </lineage>
</organism>
<dbReference type="PATRIC" id="fig|1581420.6.peg.1964"/>
<evidence type="ECO:0000313" key="2">
    <source>
        <dbReference type="Proteomes" id="UP000053464"/>
    </source>
</evidence>
<reference evidence="1 2" key="1">
    <citation type="submission" date="2015-04" db="EMBL/GenBank/DDBJ databases">
        <title>The draft genome sequence of Erythrobacter luteus KA37.</title>
        <authorList>
            <person name="Zhuang L."/>
            <person name="Liu Y."/>
            <person name="Shao Z."/>
        </authorList>
    </citation>
    <scope>NUCLEOTIDE SEQUENCE [LARGE SCALE GENOMIC DNA]</scope>
    <source>
        <strain evidence="1 2">KA37</strain>
    </source>
</reference>
<gene>
    <name evidence="1" type="ORF">AAW00_09575</name>
</gene>
<dbReference type="STRING" id="1581420.AAW00_09575"/>
<comment type="caution">
    <text evidence="1">The sequence shown here is derived from an EMBL/GenBank/DDBJ whole genome shotgun (WGS) entry which is preliminary data.</text>
</comment>
<dbReference type="RefSeq" id="WP_047004108.1">
    <property type="nucleotide sequence ID" value="NZ_LBHB01000002.1"/>
</dbReference>
<name>A0A0G9MUR3_9SPHN</name>
<protein>
    <recommendedName>
        <fullName evidence="3">Phage tail assembly chaperone</fullName>
    </recommendedName>
</protein>
<dbReference type="Proteomes" id="UP000053464">
    <property type="component" value="Unassembled WGS sequence"/>
</dbReference>